<reference evidence="1 2" key="1">
    <citation type="submission" date="2015-10" db="EMBL/GenBank/DDBJ databases">
        <title>Genomic differences between typical nodule nitrogen-fixing rhizobial strains and those coming from bean seeds.</title>
        <authorList>
            <person name="Peralta H."/>
            <person name="Aguilar-Vera A."/>
            <person name="Diaz R."/>
            <person name="Mora Y."/>
            <person name="Martinez-Batallar G."/>
            <person name="Salazar E."/>
            <person name="Vargas-Lagunas C."/>
            <person name="Encarnacion S."/>
            <person name="Girard L."/>
            <person name="Mora J."/>
        </authorList>
    </citation>
    <scope>NUCLEOTIDE SEQUENCE [LARGE SCALE GENOMIC DNA]</scope>
    <source>
        <strain evidence="1 2">CFNEI 73</strain>
        <plasmid evidence="1 2">B</plasmid>
    </source>
</reference>
<proteinExistence type="predicted"/>
<sequence length="57" mass="6846">MYYLQEFIITSNIRFILKDLWIEVAVDGQLCFHSVENIELKFRMRFIICFGSILSQI</sequence>
<geneLocation type="plasmid" evidence="1 2">
    <name>B</name>
</geneLocation>
<dbReference type="KEGG" id="same:SAMCFNEI73_pB0418"/>
<keyword evidence="2" id="KW-1185">Reference proteome</keyword>
<organism evidence="1 2">
    <name type="scientific">Sinorhizobium americanum</name>
    <dbReference type="NCBI Taxonomy" id="194963"/>
    <lineage>
        <taxon>Bacteria</taxon>
        <taxon>Pseudomonadati</taxon>
        <taxon>Pseudomonadota</taxon>
        <taxon>Alphaproteobacteria</taxon>
        <taxon>Hyphomicrobiales</taxon>
        <taxon>Rhizobiaceae</taxon>
        <taxon>Sinorhizobium/Ensifer group</taxon>
        <taxon>Sinorhizobium</taxon>
    </lineage>
</organism>
<evidence type="ECO:0000313" key="2">
    <source>
        <dbReference type="Proteomes" id="UP000182306"/>
    </source>
</evidence>
<accession>A0A1L3LU44</accession>
<dbReference type="Proteomes" id="UP000182306">
    <property type="component" value="Plasmid B"/>
</dbReference>
<keyword evidence="1" id="KW-0614">Plasmid</keyword>
<evidence type="ECO:0000313" key="1">
    <source>
        <dbReference type="EMBL" id="APG93614.1"/>
    </source>
</evidence>
<name>A0A1L3LU44_9HYPH</name>
<protein>
    <submittedName>
        <fullName evidence="1">Uncharacterized protein</fullName>
    </submittedName>
</protein>
<dbReference type="AlphaFoldDB" id="A0A1L3LU44"/>
<dbReference type="EMBL" id="CP013109">
    <property type="protein sequence ID" value="APG93614.1"/>
    <property type="molecule type" value="Genomic_DNA"/>
</dbReference>
<gene>
    <name evidence="1" type="ORF">SAMCFNEI73_pB0418</name>
</gene>